<dbReference type="AlphaFoldDB" id="A0A1V9X935"/>
<dbReference type="EMBL" id="MNPL01018664">
    <property type="protein sequence ID" value="OQR70049.1"/>
    <property type="molecule type" value="Genomic_DNA"/>
</dbReference>
<evidence type="ECO:0000313" key="3">
    <source>
        <dbReference type="Proteomes" id="UP000192247"/>
    </source>
</evidence>
<comment type="caution">
    <text evidence="2">The sequence shown here is derived from an EMBL/GenBank/DDBJ whole genome shotgun (WGS) entry which is preliminary data.</text>
</comment>
<feature type="region of interest" description="Disordered" evidence="1">
    <location>
        <begin position="18"/>
        <end position="45"/>
    </location>
</feature>
<evidence type="ECO:0000256" key="1">
    <source>
        <dbReference type="SAM" id="MobiDB-lite"/>
    </source>
</evidence>
<reference evidence="2 3" key="1">
    <citation type="journal article" date="2017" name="Gigascience">
        <title>Draft genome of the honey bee ectoparasitic mite, Tropilaelaps mercedesae, is shaped by the parasitic life history.</title>
        <authorList>
            <person name="Dong X."/>
            <person name="Armstrong S.D."/>
            <person name="Xia D."/>
            <person name="Makepeace B.L."/>
            <person name="Darby A.C."/>
            <person name="Kadowaki T."/>
        </authorList>
    </citation>
    <scope>NUCLEOTIDE SEQUENCE [LARGE SCALE GENOMIC DNA]</scope>
    <source>
        <strain evidence="2">Wuxi-XJTLU</strain>
    </source>
</reference>
<accession>A0A1V9X935</accession>
<protein>
    <submittedName>
        <fullName evidence="2">Uncharacterized protein</fullName>
    </submittedName>
</protein>
<dbReference type="InParanoid" id="A0A1V9X935"/>
<dbReference type="Proteomes" id="UP000192247">
    <property type="component" value="Unassembled WGS sequence"/>
</dbReference>
<evidence type="ECO:0000313" key="2">
    <source>
        <dbReference type="EMBL" id="OQR70049.1"/>
    </source>
</evidence>
<keyword evidence="3" id="KW-1185">Reference proteome</keyword>
<proteinExistence type="predicted"/>
<name>A0A1V9X935_9ACAR</name>
<organism evidence="2 3">
    <name type="scientific">Tropilaelaps mercedesae</name>
    <dbReference type="NCBI Taxonomy" id="418985"/>
    <lineage>
        <taxon>Eukaryota</taxon>
        <taxon>Metazoa</taxon>
        <taxon>Ecdysozoa</taxon>
        <taxon>Arthropoda</taxon>
        <taxon>Chelicerata</taxon>
        <taxon>Arachnida</taxon>
        <taxon>Acari</taxon>
        <taxon>Parasitiformes</taxon>
        <taxon>Mesostigmata</taxon>
        <taxon>Gamasina</taxon>
        <taxon>Dermanyssoidea</taxon>
        <taxon>Laelapidae</taxon>
        <taxon>Tropilaelaps</taxon>
    </lineage>
</organism>
<gene>
    <name evidence="2" type="ORF">BIW11_04230</name>
</gene>
<sequence>MWLNLHVRFTDDVTDRLAQSLPKKSSQCSKSRRLGKAELVPSNTR</sequence>